<dbReference type="GO" id="GO:0004721">
    <property type="term" value="F:phosphoprotein phosphatase activity"/>
    <property type="evidence" value="ECO:0007669"/>
    <property type="project" value="UniProtKB-KW"/>
</dbReference>
<reference evidence="13 14" key="1">
    <citation type="submission" date="2022-05" db="EMBL/GenBank/DDBJ databases">
        <title>Chromosome-level reference genomes for two strains of Caenorhabditis briggsae: an improved platform for comparative genomics.</title>
        <authorList>
            <person name="Stevens L."/>
            <person name="Andersen E.C."/>
        </authorList>
    </citation>
    <scope>NUCLEOTIDE SEQUENCE [LARGE SCALE GENOMIC DNA]</scope>
    <source>
        <strain evidence="13">QX1410_ONT</strain>
        <tissue evidence="13">Whole-organism</tissue>
    </source>
</reference>
<accession>A0AAE9IY14</accession>
<feature type="region of interest" description="Disordered" evidence="9">
    <location>
        <begin position="385"/>
        <end position="413"/>
    </location>
</feature>
<dbReference type="InterPro" id="IPR000980">
    <property type="entry name" value="SH2"/>
</dbReference>
<evidence type="ECO:0000259" key="10">
    <source>
        <dbReference type="PROSITE" id="PS50001"/>
    </source>
</evidence>
<evidence type="ECO:0000256" key="1">
    <source>
        <dbReference type="ARBA" id="ARBA00004282"/>
    </source>
</evidence>
<protein>
    <submittedName>
        <fullName evidence="13">Uncharacterized protein</fullName>
    </submittedName>
</protein>
<comment type="similarity">
    <text evidence="2">Belongs to the PTEN phosphatase protein family.</text>
</comment>
<evidence type="ECO:0000256" key="3">
    <source>
        <dbReference type="ARBA" id="ARBA00022553"/>
    </source>
</evidence>
<feature type="domain" description="Phosphatase tensin-type" evidence="11">
    <location>
        <begin position="36"/>
        <end position="205"/>
    </location>
</feature>
<dbReference type="GO" id="GO:0048680">
    <property type="term" value="P:positive regulation of axon regeneration"/>
    <property type="evidence" value="ECO:0007669"/>
    <property type="project" value="EnsemblMetazoa"/>
</dbReference>
<evidence type="ECO:0000256" key="7">
    <source>
        <dbReference type="ARBA" id="ARBA00022999"/>
    </source>
</evidence>
<evidence type="ECO:0000256" key="4">
    <source>
        <dbReference type="ARBA" id="ARBA00022801"/>
    </source>
</evidence>
<dbReference type="InterPro" id="IPR013625">
    <property type="entry name" value="PTB"/>
</dbReference>
<dbReference type="Gene3D" id="2.30.29.30">
    <property type="entry name" value="Pleckstrin-homology domain (PH domain)/Phosphotyrosine-binding domain (PTB)"/>
    <property type="match status" value="1"/>
</dbReference>
<dbReference type="PANTHER" id="PTHR45734:SF10">
    <property type="entry name" value="BLISTERY, ISOFORM A"/>
    <property type="match status" value="1"/>
</dbReference>
<feature type="domain" description="SH2" evidence="10">
    <location>
        <begin position="1070"/>
        <end position="1174"/>
    </location>
</feature>
<feature type="region of interest" description="Disordered" evidence="9">
    <location>
        <begin position="685"/>
        <end position="745"/>
    </location>
</feature>
<evidence type="ECO:0000256" key="2">
    <source>
        <dbReference type="ARBA" id="ARBA00007881"/>
    </source>
</evidence>
<feature type="compositionally biased region" description="Basic and acidic residues" evidence="9">
    <location>
        <begin position="807"/>
        <end position="829"/>
    </location>
</feature>
<keyword evidence="4" id="KW-0378">Hydrolase</keyword>
<dbReference type="SUPFAM" id="SSF55550">
    <property type="entry name" value="SH2 domain"/>
    <property type="match status" value="1"/>
</dbReference>
<dbReference type="SMART" id="SM00252">
    <property type="entry name" value="SH2"/>
    <property type="match status" value="1"/>
</dbReference>
<dbReference type="GO" id="GO:0070161">
    <property type="term" value="C:anchoring junction"/>
    <property type="evidence" value="ECO:0007669"/>
    <property type="project" value="UniProtKB-SubCell"/>
</dbReference>
<dbReference type="Pfam" id="PF08416">
    <property type="entry name" value="PTB"/>
    <property type="match status" value="1"/>
</dbReference>
<dbReference type="InterPro" id="IPR033929">
    <property type="entry name" value="Tensin_PTB"/>
</dbReference>
<dbReference type="InterPro" id="IPR014020">
    <property type="entry name" value="Tensin_C2-dom"/>
</dbReference>
<dbReference type="InterPro" id="IPR029021">
    <property type="entry name" value="Prot-tyrosine_phosphatase-like"/>
</dbReference>
<dbReference type="SMART" id="SM00462">
    <property type="entry name" value="PTB"/>
    <property type="match status" value="1"/>
</dbReference>
<evidence type="ECO:0000256" key="9">
    <source>
        <dbReference type="SAM" id="MobiDB-lite"/>
    </source>
</evidence>
<dbReference type="SMART" id="SM01326">
    <property type="entry name" value="PTEN_C2"/>
    <property type="match status" value="1"/>
</dbReference>
<evidence type="ECO:0000256" key="8">
    <source>
        <dbReference type="PROSITE-ProRule" id="PRU00191"/>
    </source>
</evidence>
<evidence type="ECO:0000259" key="12">
    <source>
        <dbReference type="PROSITE" id="PS51182"/>
    </source>
</evidence>
<dbReference type="GO" id="GO:0030424">
    <property type="term" value="C:axon"/>
    <property type="evidence" value="ECO:0007669"/>
    <property type="project" value="EnsemblMetazoa"/>
</dbReference>
<feature type="region of interest" description="Disordered" evidence="9">
    <location>
        <begin position="1004"/>
        <end position="1050"/>
    </location>
</feature>
<comment type="subcellular location">
    <subcellularLocation>
        <location evidence="1">Cell junction</location>
    </subcellularLocation>
</comment>
<sequence>MAATALCCTSRKKSNNEAGYEVYTISEDQLRLKQKMKDRKEGVQVEYVTSRLIIMSCTAETSERKFVESLLPAAQQVQKAHGKHIKVWNVSQRRHDISSSLDAIAFGWPSETAPPLEKLCTICKNLDQWMLEHPLNVAVIFCKGGLERCAVVVNAFMRYNAISATDDSVEDRFSMQRFSERFLGPDGPPSYKRYLGYFSSLLSGRISVNAEPLFLHYIILNFFEPINVFLKIYERLVPVYQSKTVTLKDASKFEMDGSLKLRGDVFFKCIIAASSPGSAARCLFTCQLNTCALELQPINSEGYSVVRLHKEELDLIFHDKKIDNRVTVELVVSHTSGPTTIATAAAQSVHSLLPRNNSYETFEVAQDDETNRSRLEVEYSEIRKKKKNQINNNQEEEQEEGSTMPVGPPVPPKPSTPIMNGDRLGEYGGGDNVPERRGILPASLREKINQKKELEGRATPSIEPDLVGRDRYDKASRCFSYVPAKSMQEAFERPRRTSFSRAIEKRENSVENISQEEVARTTIPQSYQPQDIATPAKWDEQVEDAKQAALLDELARAPSAMQQNYWGRGGDDEVDNVQVVEQAQRAVITPTSTLQRRPKPPARSGSYRTLNDDAYCSDMDELCDPDYYLNFNTNTAPVPPPRHQHAGTRSVQLPRKKMNFDAVTDPLDDVLESTKRLGSAYSVGDVRQNGEPQKNNDFNFSNTLNNTPTDYRQHYRNRNCQSVTTPRSHHFSTTPSREQESDAADSWLNGKLKKVRSKRDIDPDIVRRRTQEKMLLEELKDSANNDENQQLIPNGHYRGNQNIDPLAEFRREEERLRNTRSPYGEERWRGRMRGKPPTPPPRESSASPVNSLARGTPSNHLENSRQRHNQSVPLPMHHRQFDEDFDVNSLLNFSHDPRQQSNNTMDRGGRSLSRGARIQDAYYQSQQDLSANNRYYSGQERVAAAIYRAETPHRDIYASGTINRAETPGRYFPENSAVLERSATPSFPVSRATPLPFHPLLYNNGERGGGGDRYNNGYNGGSSTMNNRSASPRHFGGSSTLSRRSSTNSVDTSEIIHHHPLFVKDTSKYWYKPSISREQAINMLRDKPPGTFVVRDSNSFPGAFGLALKVSTPPPGVNPGDGTELVRHFLIEPSPKGVKLKGCNNEPVFGSLSALVYQHSITALALPTKLVLPDFDPAATPEHLSATQALLEQGAACNVVYVGSVDVESLTGNECVKRSIATCSQRAMNGESRAVSVHFKVSSQGVTLTDNTRKVFFRRHFNVQSVIFAGMDPIDRRFENTRALGFHDGCISHARLFAFVARIPSSSENACHVFAELEPEQPGSAVVNFINKVMLAQKNRS</sequence>
<dbReference type="CDD" id="cd09927">
    <property type="entry name" value="SH2_Tensin_like"/>
    <property type="match status" value="1"/>
</dbReference>
<keyword evidence="6" id="KW-0965">Cell junction</keyword>
<dbReference type="Gene3D" id="3.30.505.10">
    <property type="entry name" value="SH2 domain"/>
    <property type="match status" value="1"/>
</dbReference>
<dbReference type="Gene3D" id="2.60.40.1110">
    <property type="match status" value="1"/>
</dbReference>
<dbReference type="Pfam" id="PF10409">
    <property type="entry name" value="PTEN_C2"/>
    <property type="match status" value="1"/>
</dbReference>
<dbReference type="Pfam" id="PF00017">
    <property type="entry name" value="SH2"/>
    <property type="match status" value="1"/>
</dbReference>
<evidence type="ECO:0000313" key="14">
    <source>
        <dbReference type="Proteomes" id="UP000827892"/>
    </source>
</evidence>
<dbReference type="SUPFAM" id="SSF49562">
    <property type="entry name" value="C2 domain (Calcium/lipid-binding domain, CaLB)"/>
    <property type="match status" value="1"/>
</dbReference>
<organism evidence="13 14">
    <name type="scientific">Caenorhabditis briggsae</name>
    <dbReference type="NCBI Taxonomy" id="6238"/>
    <lineage>
        <taxon>Eukaryota</taxon>
        <taxon>Metazoa</taxon>
        <taxon>Ecdysozoa</taxon>
        <taxon>Nematoda</taxon>
        <taxon>Chromadorea</taxon>
        <taxon>Rhabditida</taxon>
        <taxon>Rhabditina</taxon>
        <taxon>Rhabditomorpha</taxon>
        <taxon>Rhabditoidea</taxon>
        <taxon>Rhabditidae</taxon>
        <taxon>Peloderinae</taxon>
        <taxon>Caenorhabditis</taxon>
    </lineage>
</organism>
<dbReference type="Gene3D" id="3.90.190.10">
    <property type="entry name" value="Protein tyrosine phosphatase superfamily"/>
    <property type="match status" value="1"/>
</dbReference>
<dbReference type="FunFam" id="2.30.29.30:FF:000462">
    <property type="entry name" value="TeNSin homolog"/>
    <property type="match status" value="1"/>
</dbReference>
<dbReference type="SUPFAM" id="SSF50729">
    <property type="entry name" value="PH domain-like"/>
    <property type="match status" value="1"/>
</dbReference>
<feature type="region of interest" description="Disordered" evidence="9">
    <location>
        <begin position="778"/>
        <end position="868"/>
    </location>
</feature>
<keyword evidence="5" id="KW-0904">Protein phosphatase</keyword>
<evidence type="ECO:0000256" key="6">
    <source>
        <dbReference type="ARBA" id="ARBA00022949"/>
    </source>
</evidence>
<dbReference type="PROSITE" id="PS50001">
    <property type="entry name" value="SH2"/>
    <property type="match status" value="1"/>
</dbReference>
<feature type="compositionally biased region" description="Low complexity" evidence="9">
    <location>
        <begin position="1038"/>
        <end position="1049"/>
    </location>
</feature>
<dbReference type="InterPro" id="IPR006020">
    <property type="entry name" value="PTB/PI_dom"/>
</dbReference>
<evidence type="ECO:0000313" key="13">
    <source>
        <dbReference type="EMBL" id="ULU10014.1"/>
    </source>
</evidence>
<gene>
    <name evidence="13" type="ORF">L3Y34_014395</name>
</gene>
<evidence type="ECO:0000256" key="5">
    <source>
        <dbReference type="ARBA" id="ARBA00022912"/>
    </source>
</evidence>
<dbReference type="Proteomes" id="UP000827892">
    <property type="component" value="Chromosome I"/>
</dbReference>
<dbReference type="InterPro" id="IPR051484">
    <property type="entry name" value="Tensin_PTEN_phosphatase"/>
</dbReference>
<dbReference type="PANTHER" id="PTHR45734">
    <property type="entry name" value="TENSIN"/>
    <property type="match status" value="1"/>
</dbReference>
<feature type="domain" description="C2 tensin-type" evidence="12">
    <location>
        <begin position="210"/>
        <end position="335"/>
    </location>
</feature>
<dbReference type="InterPro" id="IPR036860">
    <property type="entry name" value="SH2_dom_sf"/>
</dbReference>
<dbReference type="InterPro" id="IPR035892">
    <property type="entry name" value="C2_domain_sf"/>
</dbReference>
<dbReference type="InterPro" id="IPR029023">
    <property type="entry name" value="Tensin_phosphatase"/>
</dbReference>
<name>A0AAE9IY14_CAEBR</name>
<keyword evidence="7 8" id="KW-0727">SH2 domain</keyword>
<keyword evidence="3" id="KW-0597">Phosphoprotein</keyword>
<dbReference type="EMBL" id="CP090891">
    <property type="protein sequence ID" value="ULU10014.1"/>
    <property type="molecule type" value="Genomic_DNA"/>
</dbReference>
<feature type="compositionally biased region" description="Low complexity" evidence="9">
    <location>
        <begin position="695"/>
        <end position="707"/>
    </location>
</feature>
<dbReference type="CDD" id="cd01213">
    <property type="entry name" value="PTB_tensin"/>
    <property type="match status" value="1"/>
</dbReference>
<dbReference type="SUPFAM" id="SSF52799">
    <property type="entry name" value="(Phosphotyrosine protein) phosphatases II"/>
    <property type="match status" value="1"/>
</dbReference>
<dbReference type="InterPro" id="IPR011993">
    <property type="entry name" value="PH-like_dom_sf"/>
</dbReference>
<dbReference type="PROSITE" id="PS51181">
    <property type="entry name" value="PPASE_TENSIN"/>
    <property type="match status" value="1"/>
</dbReference>
<proteinExistence type="inferred from homology"/>
<dbReference type="PROSITE" id="PS51182">
    <property type="entry name" value="C2_TENSIN"/>
    <property type="match status" value="1"/>
</dbReference>
<dbReference type="InterPro" id="IPR035012">
    <property type="entry name" value="Tensin-like_SH2"/>
</dbReference>
<feature type="compositionally biased region" description="Polar residues" evidence="9">
    <location>
        <begin position="718"/>
        <end position="736"/>
    </location>
</feature>
<evidence type="ECO:0000259" key="11">
    <source>
        <dbReference type="PROSITE" id="PS51181"/>
    </source>
</evidence>